<dbReference type="PANTHER" id="PTHR39450:SF1">
    <property type="entry name" value="DUF1667 DOMAIN-CONTAINING PROTEIN"/>
    <property type="match status" value="1"/>
</dbReference>
<protein>
    <submittedName>
        <fullName evidence="1">DUF1667 domain-containing protein</fullName>
    </submittedName>
</protein>
<dbReference type="AlphaFoldDB" id="A0AAE3DVW7"/>
<dbReference type="PANTHER" id="PTHR39450">
    <property type="entry name" value="MOLYBDOPTERIN OXIDOREDUCTASE, 4FE-4S CLUSTER-BINDING SUBUNIT"/>
    <property type="match status" value="1"/>
</dbReference>
<sequence length="121" mass="12693">MEKRELTCIGCPMGCALTVSLEAGKVVSVEGYTCKRGRDYGEKECTNPMRTVTSSVPVTGGAIAMVSVKTASDIPKGKIQECMEAIHTATAQAPVHLGDVILINIADTGVNLIATKAVGRR</sequence>
<organism evidence="1 2">
    <name type="scientific">Fusicatenibacter faecihominis</name>
    <dbReference type="NCBI Taxonomy" id="2881276"/>
    <lineage>
        <taxon>Bacteria</taxon>
        <taxon>Bacillati</taxon>
        <taxon>Bacillota</taxon>
        <taxon>Clostridia</taxon>
        <taxon>Lachnospirales</taxon>
        <taxon>Lachnospiraceae</taxon>
        <taxon>Fusicatenibacter</taxon>
    </lineage>
</organism>
<dbReference type="RefSeq" id="WP_227616325.1">
    <property type="nucleotide sequence ID" value="NZ_JAJEPR010000060.1"/>
</dbReference>
<comment type="caution">
    <text evidence="1">The sequence shown here is derived from an EMBL/GenBank/DDBJ whole genome shotgun (WGS) entry which is preliminary data.</text>
</comment>
<evidence type="ECO:0000313" key="2">
    <source>
        <dbReference type="Proteomes" id="UP001197875"/>
    </source>
</evidence>
<dbReference type="Pfam" id="PF07892">
    <property type="entry name" value="DUF1667"/>
    <property type="match status" value="1"/>
</dbReference>
<proteinExistence type="predicted"/>
<dbReference type="InterPro" id="IPR012460">
    <property type="entry name" value="DUF1667"/>
</dbReference>
<dbReference type="Proteomes" id="UP001197875">
    <property type="component" value="Unassembled WGS sequence"/>
</dbReference>
<dbReference type="EMBL" id="JAJEPR010000060">
    <property type="protein sequence ID" value="MCC2191485.1"/>
    <property type="molecule type" value="Genomic_DNA"/>
</dbReference>
<dbReference type="SUPFAM" id="SSF160148">
    <property type="entry name" value="CPE0013-like"/>
    <property type="match status" value="1"/>
</dbReference>
<dbReference type="InterPro" id="IPR036593">
    <property type="entry name" value="CPE0013-like_sf"/>
</dbReference>
<dbReference type="SUPFAM" id="SSF53706">
    <property type="entry name" value="Formate dehydrogenase/DMSO reductase, domains 1-3"/>
    <property type="match status" value="1"/>
</dbReference>
<accession>A0AAE3DVW7</accession>
<keyword evidence="2" id="KW-1185">Reference proteome</keyword>
<reference evidence="1 2" key="1">
    <citation type="submission" date="2021-10" db="EMBL/GenBank/DDBJ databases">
        <title>Anaerobic single-cell dispensing facilitates the cultivation of human gut bacteria.</title>
        <authorList>
            <person name="Afrizal A."/>
        </authorList>
    </citation>
    <scope>NUCLEOTIDE SEQUENCE [LARGE SCALE GENOMIC DNA]</scope>
    <source>
        <strain evidence="1 2">CLA-AA-H277</strain>
    </source>
</reference>
<gene>
    <name evidence="1" type="ORF">LKD71_17115</name>
</gene>
<name>A0AAE3DVW7_9FIRM</name>
<dbReference type="Gene3D" id="3.10.530.10">
    <property type="entry name" value="CPE0013-like"/>
    <property type="match status" value="1"/>
</dbReference>
<evidence type="ECO:0000313" key="1">
    <source>
        <dbReference type="EMBL" id="MCC2191485.1"/>
    </source>
</evidence>